<reference evidence="7" key="2">
    <citation type="submission" date="2023-05" db="EMBL/GenBank/DDBJ databases">
        <authorList>
            <consortium name="Lawrence Berkeley National Laboratory"/>
            <person name="Steindorff A."/>
            <person name="Hensen N."/>
            <person name="Bonometti L."/>
            <person name="Westerberg I."/>
            <person name="Brannstrom I.O."/>
            <person name="Guillou S."/>
            <person name="Cros-Aarteil S."/>
            <person name="Calhoun S."/>
            <person name="Haridas S."/>
            <person name="Kuo A."/>
            <person name="Mondo S."/>
            <person name="Pangilinan J."/>
            <person name="Riley R."/>
            <person name="Labutti K."/>
            <person name="Andreopoulos B."/>
            <person name="Lipzen A."/>
            <person name="Chen C."/>
            <person name="Yanf M."/>
            <person name="Daum C."/>
            <person name="Ng V."/>
            <person name="Clum A."/>
            <person name="Ohm R."/>
            <person name="Martin F."/>
            <person name="Silar P."/>
            <person name="Natvig D."/>
            <person name="Lalanne C."/>
            <person name="Gautier V."/>
            <person name="Ament-Velasquez S.L."/>
            <person name="Kruys A."/>
            <person name="Hutchinson M.I."/>
            <person name="Powell A.J."/>
            <person name="Barry K."/>
            <person name="Miller A.N."/>
            <person name="Grigoriev I.V."/>
            <person name="Debuchy R."/>
            <person name="Gladieux P."/>
            <person name="Thoren M.H."/>
            <person name="Johannesson H."/>
        </authorList>
    </citation>
    <scope>NUCLEOTIDE SEQUENCE</scope>
    <source>
        <strain evidence="7">PSN309</strain>
    </source>
</reference>
<accession>A0AAN6WSK5</accession>
<dbReference type="InterPro" id="IPR050307">
    <property type="entry name" value="Sterol_Desaturase_Related"/>
</dbReference>
<dbReference type="PANTHER" id="PTHR11863">
    <property type="entry name" value="STEROL DESATURASE"/>
    <property type="match status" value="1"/>
</dbReference>
<dbReference type="EMBL" id="MU864404">
    <property type="protein sequence ID" value="KAK4187354.1"/>
    <property type="molecule type" value="Genomic_DNA"/>
</dbReference>
<keyword evidence="4 5" id="KW-0472">Membrane</keyword>
<organism evidence="7 8">
    <name type="scientific">Podospora australis</name>
    <dbReference type="NCBI Taxonomy" id="1536484"/>
    <lineage>
        <taxon>Eukaryota</taxon>
        <taxon>Fungi</taxon>
        <taxon>Dikarya</taxon>
        <taxon>Ascomycota</taxon>
        <taxon>Pezizomycotina</taxon>
        <taxon>Sordariomycetes</taxon>
        <taxon>Sordariomycetidae</taxon>
        <taxon>Sordariales</taxon>
        <taxon>Podosporaceae</taxon>
        <taxon>Podospora</taxon>
    </lineage>
</organism>
<evidence type="ECO:0000313" key="7">
    <source>
        <dbReference type="EMBL" id="KAK4187354.1"/>
    </source>
</evidence>
<dbReference type="InterPro" id="IPR006694">
    <property type="entry name" value="Fatty_acid_hydroxylase"/>
</dbReference>
<proteinExistence type="predicted"/>
<feature type="transmembrane region" description="Helical" evidence="5">
    <location>
        <begin position="26"/>
        <end position="47"/>
    </location>
</feature>
<keyword evidence="2 5" id="KW-0812">Transmembrane</keyword>
<keyword evidence="3 5" id="KW-1133">Transmembrane helix</keyword>
<dbReference type="GO" id="GO:0008610">
    <property type="term" value="P:lipid biosynthetic process"/>
    <property type="evidence" value="ECO:0007669"/>
    <property type="project" value="InterPro"/>
</dbReference>
<evidence type="ECO:0000256" key="2">
    <source>
        <dbReference type="ARBA" id="ARBA00022692"/>
    </source>
</evidence>
<dbReference type="Proteomes" id="UP001302126">
    <property type="component" value="Unassembled WGS sequence"/>
</dbReference>
<comment type="caution">
    <text evidence="7">The sequence shown here is derived from an EMBL/GenBank/DDBJ whole genome shotgun (WGS) entry which is preliminary data.</text>
</comment>
<evidence type="ECO:0000256" key="3">
    <source>
        <dbReference type="ARBA" id="ARBA00022989"/>
    </source>
</evidence>
<keyword evidence="8" id="KW-1185">Reference proteome</keyword>
<comment type="subcellular location">
    <subcellularLocation>
        <location evidence="1">Membrane</location>
    </subcellularLocation>
</comment>
<dbReference type="GO" id="GO:0005506">
    <property type="term" value="F:iron ion binding"/>
    <property type="evidence" value="ECO:0007669"/>
    <property type="project" value="InterPro"/>
</dbReference>
<dbReference type="GO" id="GO:0016020">
    <property type="term" value="C:membrane"/>
    <property type="evidence" value="ECO:0007669"/>
    <property type="project" value="UniProtKB-SubCell"/>
</dbReference>
<evidence type="ECO:0000256" key="5">
    <source>
        <dbReference type="SAM" id="Phobius"/>
    </source>
</evidence>
<feature type="domain" description="Fatty acid hydroxylase" evidence="6">
    <location>
        <begin position="123"/>
        <end position="245"/>
    </location>
</feature>
<evidence type="ECO:0000313" key="8">
    <source>
        <dbReference type="Proteomes" id="UP001302126"/>
    </source>
</evidence>
<evidence type="ECO:0000259" key="6">
    <source>
        <dbReference type="Pfam" id="PF04116"/>
    </source>
</evidence>
<evidence type="ECO:0000256" key="4">
    <source>
        <dbReference type="ARBA" id="ARBA00023136"/>
    </source>
</evidence>
<dbReference type="AlphaFoldDB" id="A0AAN6WSK5"/>
<dbReference type="Pfam" id="PF04116">
    <property type="entry name" value="FA_hydroxylase"/>
    <property type="match status" value="1"/>
</dbReference>
<dbReference type="GO" id="GO:0016491">
    <property type="term" value="F:oxidoreductase activity"/>
    <property type="evidence" value="ECO:0007669"/>
    <property type="project" value="InterPro"/>
</dbReference>
<gene>
    <name evidence="7" type="ORF">QBC35DRAFT_234670</name>
</gene>
<protein>
    <submittedName>
        <fullName evidence="7">Fatty acid hydroxylase superfamily-domain-containing protein</fullName>
    </submittedName>
</protein>
<reference evidence="7" key="1">
    <citation type="journal article" date="2023" name="Mol. Phylogenet. Evol.">
        <title>Genome-scale phylogeny and comparative genomics of the fungal order Sordariales.</title>
        <authorList>
            <person name="Hensen N."/>
            <person name="Bonometti L."/>
            <person name="Westerberg I."/>
            <person name="Brannstrom I.O."/>
            <person name="Guillou S."/>
            <person name="Cros-Aarteil S."/>
            <person name="Calhoun S."/>
            <person name="Haridas S."/>
            <person name="Kuo A."/>
            <person name="Mondo S."/>
            <person name="Pangilinan J."/>
            <person name="Riley R."/>
            <person name="LaButti K."/>
            <person name="Andreopoulos B."/>
            <person name="Lipzen A."/>
            <person name="Chen C."/>
            <person name="Yan M."/>
            <person name="Daum C."/>
            <person name="Ng V."/>
            <person name="Clum A."/>
            <person name="Steindorff A."/>
            <person name="Ohm R.A."/>
            <person name="Martin F."/>
            <person name="Silar P."/>
            <person name="Natvig D.O."/>
            <person name="Lalanne C."/>
            <person name="Gautier V."/>
            <person name="Ament-Velasquez S.L."/>
            <person name="Kruys A."/>
            <person name="Hutchinson M.I."/>
            <person name="Powell A.J."/>
            <person name="Barry K."/>
            <person name="Miller A.N."/>
            <person name="Grigoriev I.V."/>
            <person name="Debuchy R."/>
            <person name="Gladieux P."/>
            <person name="Hiltunen Thoren M."/>
            <person name="Johannesson H."/>
        </authorList>
    </citation>
    <scope>NUCLEOTIDE SEQUENCE</scope>
    <source>
        <strain evidence="7">PSN309</strain>
    </source>
</reference>
<evidence type="ECO:0000256" key="1">
    <source>
        <dbReference type="ARBA" id="ARBA00004370"/>
    </source>
</evidence>
<name>A0AAN6WSK5_9PEZI</name>
<sequence>MAISANPVLSAWANIVHSYSPHKIEFFGSLAIQLIFFWLLAFAFTFLDSLAPKLSARHKLQPAPKQPTTAEIKHCFFVVARNQLQNIAIALSMLILSESRGLPSTFQVTPTFPPLTEWLRDLVLSCIFRELFFYYSHRILHTPRLYKAIHKKHHEFTAPVALAAQYAHPIEQLVANTLPVVLPPILLHSHILTMWTFLIMTLLDTVLVHSGYDFFAGAARKHDAHHEKFTVNFGVFGFMDWVHGTDGSKRRKPKSG</sequence>